<dbReference type="PANTHER" id="PTHR32438">
    <property type="entry name" value="4-ALPHA-GLUCANOTRANSFERASE DPE1, CHLOROPLASTIC/AMYLOPLASTIC"/>
    <property type="match status" value="1"/>
</dbReference>
<evidence type="ECO:0000256" key="9">
    <source>
        <dbReference type="ARBA" id="ARBA00031501"/>
    </source>
</evidence>
<evidence type="ECO:0000256" key="5">
    <source>
        <dbReference type="ARBA" id="ARBA00022676"/>
    </source>
</evidence>
<accession>A0ABX2IAN6</accession>
<dbReference type="EMBL" id="JAAITA010000010">
    <property type="protein sequence ID" value="NSJ86316.1"/>
    <property type="molecule type" value="Genomic_DNA"/>
</dbReference>
<keyword evidence="7 10" id="KW-0119">Carbohydrate metabolism</keyword>
<organism evidence="11 12">
    <name type="scientific">Blautia hansenii</name>
    <name type="common">Ruminococcus hansenii</name>
    <dbReference type="NCBI Taxonomy" id="1322"/>
    <lineage>
        <taxon>Bacteria</taxon>
        <taxon>Bacillati</taxon>
        <taxon>Bacillota</taxon>
        <taxon>Clostridia</taxon>
        <taxon>Lachnospirales</taxon>
        <taxon>Lachnospiraceae</taxon>
        <taxon>Blautia</taxon>
    </lineage>
</organism>
<dbReference type="Pfam" id="PF02446">
    <property type="entry name" value="Glyco_hydro_77"/>
    <property type="match status" value="1"/>
</dbReference>
<keyword evidence="5 10" id="KW-0328">Glycosyltransferase</keyword>
<evidence type="ECO:0000256" key="7">
    <source>
        <dbReference type="ARBA" id="ARBA00023277"/>
    </source>
</evidence>
<dbReference type="EC" id="2.4.1.25" evidence="3 10"/>
<dbReference type="NCBIfam" id="TIGR00217">
    <property type="entry name" value="malQ"/>
    <property type="match status" value="1"/>
</dbReference>
<dbReference type="InterPro" id="IPR003385">
    <property type="entry name" value="Glyco_hydro_77"/>
</dbReference>
<sequence>MRASGILLPVSALPSQYGIGSFSKEAYEFVNQLKRGGQHYWQILPLGPTGYGDSPYQSFSTYAGNPYYIDLETLAEEGLLTKEECEACDFGSHASYVDYEKIYYGRFDILRKAFGRFEPGEDFAQFVKENAFWLEDYSLYMAVKNSLNGVSWSEWESDLKGRNPDVLEQKKEELAEEIQFVRFQQYEFLKQWTKLKAYANEQGIKIIGDIPIYVAFDSADAWANPELFQFDEDCTPLAVAGCPPDAFAATGQLWGNPLYRWDYHEKTGFVWWIQRLKYCFKLYDVVRVDHFRGFDEYYAIPYGDKTAEYGTWQQGPGMKLFEAAKRELGQVDIIAEDLGYLTESVLKLVRDTGYPGMKVLQFAFDSREESDYLPHNYEKNCVVYTGTHDNNTVLGWLDEMSPKDRAFAQKYMNYADKEKKDLPWDFIRLAMASVANLAVIPIQDYLCLGSEARINKPSTLGTNWKWRLRPGELTDEVLEKMYDMTKLYGRLS</sequence>
<dbReference type="NCBIfam" id="NF011080">
    <property type="entry name" value="PRK14508.1-3"/>
    <property type="match status" value="1"/>
</dbReference>
<evidence type="ECO:0000256" key="8">
    <source>
        <dbReference type="ARBA" id="ARBA00031423"/>
    </source>
</evidence>
<dbReference type="SUPFAM" id="SSF51445">
    <property type="entry name" value="(Trans)glycosidases"/>
    <property type="match status" value="1"/>
</dbReference>
<dbReference type="Gene3D" id="3.20.20.80">
    <property type="entry name" value="Glycosidases"/>
    <property type="match status" value="1"/>
</dbReference>
<evidence type="ECO:0000256" key="10">
    <source>
        <dbReference type="RuleBase" id="RU361207"/>
    </source>
</evidence>
<dbReference type="GO" id="GO:0004134">
    <property type="term" value="F:4-alpha-glucanotransferase activity"/>
    <property type="evidence" value="ECO:0007669"/>
    <property type="project" value="UniProtKB-EC"/>
</dbReference>
<dbReference type="InterPro" id="IPR017853">
    <property type="entry name" value="GH"/>
</dbReference>
<proteinExistence type="inferred from homology"/>
<gene>
    <name evidence="11" type="primary">malQ</name>
    <name evidence="11" type="ORF">G5A70_09090</name>
</gene>
<dbReference type="PANTHER" id="PTHR32438:SF5">
    <property type="entry name" value="4-ALPHA-GLUCANOTRANSFERASE DPE1, CHLOROPLASTIC_AMYLOPLASTIC"/>
    <property type="match status" value="1"/>
</dbReference>
<reference evidence="11 12" key="1">
    <citation type="journal article" date="2020" name="Cell Host Microbe">
        <title>Functional and Genomic Variation between Human-Derived Isolates of Lachnospiraceae Reveals Inter- and Intra-Species Diversity.</title>
        <authorList>
            <person name="Sorbara M.T."/>
            <person name="Littmann E.R."/>
            <person name="Fontana E."/>
            <person name="Moody T.U."/>
            <person name="Kohout C.E."/>
            <person name="Gjonbalaj M."/>
            <person name="Eaton V."/>
            <person name="Seok R."/>
            <person name="Leiner I.M."/>
            <person name="Pamer E.G."/>
        </authorList>
    </citation>
    <scope>NUCLEOTIDE SEQUENCE [LARGE SCALE GENOMIC DNA]</scope>
    <source>
        <strain evidence="11 12">MSK.15.26</strain>
    </source>
</reference>
<comment type="caution">
    <text evidence="11">The sequence shown here is derived from an EMBL/GenBank/DDBJ whole genome shotgun (WGS) entry which is preliminary data.</text>
</comment>
<keyword evidence="6 10" id="KW-0808">Transferase</keyword>
<comment type="catalytic activity">
    <reaction evidence="1 10">
        <text>Transfers a segment of a (1-&gt;4)-alpha-D-glucan to a new position in an acceptor, which may be glucose or a (1-&gt;4)-alpha-D-glucan.</text>
        <dbReference type="EC" id="2.4.1.25"/>
    </reaction>
</comment>
<evidence type="ECO:0000256" key="4">
    <source>
        <dbReference type="ARBA" id="ARBA00020295"/>
    </source>
</evidence>
<evidence type="ECO:0000256" key="3">
    <source>
        <dbReference type="ARBA" id="ARBA00012560"/>
    </source>
</evidence>
<comment type="similarity">
    <text evidence="2 10">Belongs to the disproportionating enzyme family.</text>
</comment>
<evidence type="ECO:0000256" key="1">
    <source>
        <dbReference type="ARBA" id="ARBA00000439"/>
    </source>
</evidence>
<dbReference type="Proteomes" id="UP000822142">
    <property type="component" value="Unassembled WGS sequence"/>
</dbReference>
<keyword evidence="12" id="KW-1185">Reference proteome</keyword>
<evidence type="ECO:0000256" key="6">
    <source>
        <dbReference type="ARBA" id="ARBA00022679"/>
    </source>
</evidence>
<evidence type="ECO:0000313" key="11">
    <source>
        <dbReference type="EMBL" id="NSJ86316.1"/>
    </source>
</evidence>
<evidence type="ECO:0000256" key="2">
    <source>
        <dbReference type="ARBA" id="ARBA00005684"/>
    </source>
</evidence>
<name>A0ABX2IAN6_BLAHA</name>
<dbReference type="RefSeq" id="WP_173749335.1">
    <property type="nucleotide sequence ID" value="NZ_JAAITA010000010.1"/>
</dbReference>
<protein>
    <recommendedName>
        <fullName evidence="4 10">4-alpha-glucanotransferase</fullName>
        <ecNumber evidence="3 10">2.4.1.25</ecNumber>
    </recommendedName>
    <alternativeName>
        <fullName evidence="8 10">Amylomaltase</fullName>
    </alternativeName>
    <alternativeName>
        <fullName evidence="9 10">Disproportionating enzyme</fullName>
    </alternativeName>
</protein>
<evidence type="ECO:0000313" key="12">
    <source>
        <dbReference type="Proteomes" id="UP000822142"/>
    </source>
</evidence>